<dbReference type="RefSeq" id="WP_167176392.1">
    <property type="nucleotide sequence ID" value="NZ_BAAAEJ010000007.1"/>
</dbReference>
<accession>A0ABP3I4A7</accession>
<sequence>MIPRDVRASIAALALCHSLGRNVTSVYDYDKAEHLNISVSLDGKTISGVDISRNAKLSGDLPDIYDHARKNYIHLGGERSPYTGYDHLSGTHFIIEMRGETAALYDHDTESWSQFSLS</sequence>
<comment type="caution">
    <text evidence="1">The sequence shown here is derived from an EMBL/GenBank/DDBJ whole genome shotgun (WGS) entry which is preliminary data.</text>
</comment>
<name>A0ABP3I4A7_9CAUL</name>
<evidence type="ECO:0000313" key="1">
    <source>
        <dbReference type="EMBL" id="GAA0389204.1"/>
    </source>
</evidence>
<protein>
    <submittedName>
        <fullName evidence="1">Uncharacterized protein</fullName>
    </submittedName>
</protein>
<keyword evidence="2" id="KW-1185">Reference proteome</keyword>
<proteinExistence type="predicted"/>
<organism evidence="1 2">
    <name type="scientific">Brevundimonas terrae</name>
    <dbReference type="NCBI Taxonomy" id="363631"/>
    <lineage>
        <taxon>Bacteria</taxon>
        <taxon>Pseudomonadati</taxon>
        <taxon>Pseudomonadota</taxon>
        <taxon>Alphaproteobacteria</taxon>
        <taxon>Caulobacterales</taxon>
        <taxon>Caulobacteraceae</taxon>
        <taxon>Brevundimonas</taxon>
    </lineage>
</organism>
<evidence type="ECO:0000313" key="2">
    <source>
        <dbReference type="Proteomes" id="UP001500791"/>
    </source>
</evidence>
<reference evidence="2" key="1">
    <citation type="journal article" date="2019" name="Int. J. Syst. Evol. Microbiol.">
        <title>The Global Catalogue of Microorganisms (GCM) 10K type strain sequencing project: providing services to taxonomists for standard genome sequencing and annotation.</title>
        <authorList>
            <consortium name="The Broad Institute Genomics Platform"/>
            <consortium name="The Broad Institute Genome Sequencing Center for Infectious Disease"/>
            <person name="Wu L."/>
            <person name="Ma J."/>
        </authorList>
    </citation>
    <scope>NUCLEOTIDE SEQUENCE [LARGE SCALE GENOMIC DNA]</scope>
    <source>
        <strain evidence="2">JCM 13476</strain>
    </source>
</reference>
<gene>
    <name evidence="1" type="ORF">GCM10009093_14800</name>
</gene>
<dbReference type="EMBL" id="BAAAEJ010000007">
    <property type="protein sequence ID" value="GAA0389204.1"/>
    <property type="molecule type" value="Genomic_DNA"/>
</dbReference>
<dbReference type="Proteomes" id="UP001500791">
    <property type="component" value="Unassembled WGS sequence"/>
</dbReference>